<feature type="transmembrane region" description="Helical" evidence="6">
    <location>
        <begin position="144"/>
        <end position="164"/>
    </location>
</feature>
<evidence type="ECO:0000256" key="5">
    <source>
        <dbReference type="ARBA" id="ARBA00023136"/>
    </source>
</evidence>
<dbReference type="RefSeq" id="WP_236498776.1">
    <property type="nucleotide sequence ID" value="NZ_CP091244.1"/>
</dbReference>
<feature type="transmembrane region" description="Helical" evidence="6">
    <location>
        <begin position="89"/>
        <end position="113"/>
    </location>
</feature>
<reference evidence="7" key="1">
    <citation type="journal article" date="2022" name="Microorganisms">
        <title>Two New Species of Filamentous Sulfur Bacteria of the Genus Thiothrix, Thiothrix winogradskyi sp. nov. and 'Candidatus Thiothrix sulfatifontis' sp. nov.</title>
        <authorList>
            <person name="Ravin N.V."/>
            <person name="Rossetti S."/>
            <person name="Beletsky A.V."/>
            <person name="Kadnikov V.V."/>
            <person name="Rudenko T.S."/>
            <person name="Smolyakov D.D."/>
            <person name="Moskvitina M.I."/>
            <person name="Gureeva M.V."/>
            <person name="Mardanov A.V."/>
            <person name="Grabovich M.Y."/>
        </authorList>
    </citation>
    <scope>NUCLEOTIDE SEQUENCE</scope>
    <source>
        <strain evidence="7">CT3</strain>
    </source>
</reference>
<dbReference type="Gene3D" id="1.10.357.140">
    <property type="entry name" value="UbiA prenyltransferase"/>
    <property type="match status" value="1"/>
</dbReference>
<keyword evidence="7" id="KW-0808">Transferase</keyword>
<dbReference type="CDD" id="cd13963">
    <property type="entry name" value="PT_UbiA_2"/>
    <property type="match status" value="1"/>
</dbReference>
<organism evidence="7 8">
    <name type="scientific">Thiothrix winogradskyi</name>
    <dbReference type="NCBI Taxonomy" id="96472"/>
    <lineage>
        <taxon>Bacteria</taxon>
        <taxon>Pseudomonadati</taxon>
        <taxon>Pseudomonadota</taxon>
        <taxon>Gammaproteobacteria</taxon>
        <taxon>Thiotrichales</taxon>
        <taxon>Thiotrichaceae</taxon>
        <taxon>Thiothrix</taxon>
    </lineage>
</organism>
<feature type="transmembrane region" description="Helical" evidence="6">
    <location>
        <begin position="276"/>
        <end position="296"/>
    </location>
</feature>
<name>A0ABY3SZJ5_9GAMM</name>
<comment type="subcellular location">
    <subcellularLocation>
        <location evidence="1">Membrane</location>
        <topology evidence="1">Multi-pass membrane protein</topology>
    </subcellularLocation>
</comment>
<feature type="transmembrane region" description="Helical" evidence="6">
    <location>
        <begin position="237"/>
        <end position="255"/>
    </location>
</feature>
<evidence type="ECO:0000256" key="2">
    <source>
        <dbReference type="ARBA" id="ARBA00022475"/>
    </source>
</evidence>
<sequence length="300" mass="33522">MNNIVPPHALLSKLAPLIRLMRPRQWVKNAFVLAPLLFSGLFLDGVEVIKALWATLLFCLTSSAVYIVNDMHDVERDRQHPLKSKSRPLAAGTVSPRDAMILLAFLGLIVLLGSLSMPNVGAVLLGYIVMNLGYTFWMKHEPVLDIFTIASGFVLRVYAGAMALDAPVSGWMFVTTLCLALYLASVKRRQELLQSGNEGRKVLEKYSVALVERYAEMSATVALIFYSLFIMSEKPDMIMTIPVVLFGFFRYWYVVDMLEGGESPTDALFSDRQLQLTLLVWVVLCAWLLAVNKAVVPDLM</sequence>
<dbReference type="GO" id="GO:0016757">
    <property type="term" value="F:glycosyltransferase activity"/>
    <property type="evidence" value="ECO:0007669"/>
    <property type="project" value="UniProtKB-KW"/>
</dbReference>
<dbReference type="NCBIfam" id="NF008978">
    <property type="entry name" value="PRK12324.1-4"/>
    <property type="match status" value="1"/>
</dbReference>
<proteinExistence type="predicted"/>
<keyword evidence="2" id="KW-1003">Cell membrane</keyword>
<protein>
    <submittedName>
        <fullName evidence="7">Decaprenyl-phosphate phosphoribosyltransferase</fullName>
        <ecNumber evidence="7">2.4.2.45</ecNumber>
    </submittedName>
</protein>
<gene>
    <name evidence="7" type="ORF">L2Y54_20810</name>
</gene>
<dbReference type="InterPro" id="IPR000537">
    <property type="entry name" value="UbiA_prenyltransferase"/>
</dbReference>
<keyword evidence="8" id="KW-1185">Reference proteome</keyword>
<dbReference type="Pfam" id="PF01040">
    <property type="entry name" value="UbiA"/>
    <property type="match status" value="1"/>
</dbReference>
<dbReference type="InterPro" id="IPR044878">
    <property type="entry name" value="UbiA_sf"/>
</dbReference>
<dbReference type="Proteomes" id="UP001054801">
    <property type="component" value="Chromosome"/>
</dbReference>
<feature type="transmembrane region" description="Helical" evidence="6">
    <location>
        <begin position="49"/>
        <end position="68"/>
    </location>
</feature>
<evidence type="ECO:0000313" key="8">
    <source>
        <dbReference type="Proteomes" id="UP001054801"/>
    </source>
</evidence>
<accession>A0ABY3SZJ5</accession>
<feature type="transmembrane region" description="Helical" evidence="6">
    <location>
        <begin position="26"/>
        <end position="43"/>
    </location>
</feature>
<keyword evidence="7" id="KW-0328">Glycosyltransferase</keyword>
<evidence type="ECO:0000313" key="7">
    <source>
        <dbReference type="EMBL" id="UJS24344.1"/>
    </source>
</evidence>
<keyword evidence="3 6" id="KW-0812">Transmembrane</keyword>
<feature type="transmembrane region" description="Helical" evidence="6">
    <location>
        <begin position="170"/>
        <end position="186"/>
    </location>
</feature>
<keyword evidence="5 6" id="KW-0472">Membrane</keyword>
<evidence type="ECO:0000256" key="1">
    <source>
        <dbReference type="ARBA" id="ARBA00004141"/>
    </source>
</evidence>
<keyword evidence="4 6" id="KW-1133">Transmembrane helix</keyword>
<dbReference type="EC" id="2.4.2.45" evidence="7"/>
<evidence type="ECO:0000256" key="3">
    <source>
        <dbReference type="ARBA" id="ARBA00022692"/>
    </source>
</evidence>
<dbReference type="EMBL" id="CP091244">
    <property type="protein sequence ID" value="UJS24344.1"/>
    <property type="molecule type" value="Genomic_DNA"/>
</dbReference>
<feature type="transmembrane region" description="Helical" evidence="6">
    <location>
        <begin position="214"/>
        <end position="231"/>
    </location>
</feature>
<evidence type="ECO:0000256" key="4">
    <source>
        <dbReference type="ARBA" id="ARBA00022989"/>
    </source>
</evidence>
<evidence type="ECO:0000256" key="6">
    <source>
        <dbReference type="SAM" id="Phobius"/>
    </source>
</evidence>